<dbReference type="HOGENOM" id="CLU_1004229_0_0_7"/>
<keyword evidence="1" id="KW-0472">Membrane</keyword>
<reference evidence="3" key="1">
    <citation type="submission" date="2005-10" db="EMBL/GenBank/DDBJ databases">
        <title>Complete sequence of Pelobacter carbinolicus DSM 2380.</title>
        <authorList>
            <person name="Copeland A."/>
            <person name="Lucas S."/>
            <person name="Lapidus A."/>
            <person name="Barry K."/>
            <person name="Detter J.C."/>
            <person name="Glavina T."/>
            <person name="Hammon N."/>
            <person name="Israni S."/>
            <person name="Pitluck S."/>
            <person name="Chertkov O."/>
            <person name="Schmutz J."/>
            <person name="Larimer F."/>
            <person name="Land M."/>
            <person name="Kyrpides N."/>
            <person name="Ivanova N."/>
            <person name="Richardson P."/>
        </authorList>
    </citation>
    <scope>NUCLEOTIDE SEQUENCE [LARGE SCALE GENOMIC DNA]</scope>
    <source>
        <strain evidence="3">DSM 2380 / NBRC 103641 / GraBd1</strain>
    </source>
</reference>
<dbReference type="Proteomes" id="UP000002534">
    <property type="component" value="Chromosome"/>
</dbReference>
<dbReference type="InterPro" id="IPR032249">
    <property type="entry name" value="DUF4824"/>
</dbReference>
<dbReference type="STRING" id="338963.Pcar_1340"/>
<evidence type="ECO:0008006" key="4">
    <source>
        <dbReference type="Google" id="ProtNLM"/>
    </source>
</evidence>
<dbReference type="KEGG" id="pca:Pcar_1340"/>
<organism evidence="2 3">
    <name type="scientific">Syntrophotalea carbinolica (strain DSM 2380 / NBRC 103641 / GraBd1)</name>
    <name type="common">Pelobacter carbinolicus</name>
    <dbReference type="NCBI Taxonomy" id="338963"/>
    <lineage>
        <taxon>Bacteria</taxon>
        <taxon>Pseudomonadati</taxon>
        <taxon>Thermodesulfobacteriota</taxon>
        <taxon>Desulfuromonadia</taxon>
        <taxon>Desulfuromonadales</taxon>
        <taxon>Syntrophotaleaceae</taxon>
        <taxon>Syntrophotalea</taxon>
    </lineage>
</organism>
<reference evidence="2 3" key="2">
    <citation type="journal article" date="2012" name="BMC Genomics">
        <title>The genome of Pelobacter carbinolicus reveals surprising metabolic capabilities and physiological features.</title>
        <authorList>
            <person name="Aklujkar M."/>
            <person name="Haveman S.A."/>
            <person name="Didonato R.Jr."/>
            <person name="Chertkov O."/>
            <person name="Han C.S."/>
            <person name="Land M.L."/>
            <person name="Brown P."/>
            <person name="Lovley D.R."/>
        </authorList>
    </citation>
    <scope>NUCLEOTIDE SEQUENCE [LARGE SCALE GENOMIC DNA]</scope>
    <source>
        <strain evidence="3">DSM 2380 / NBRC 103641 / GraBd1</strain>
    </source>
</reference>
<name>Q3A4W8_SYNC1</name>
<proteinExistence type="predicted"/>
<keyword evidence="1" id="KW-0812">Transmembrane</keyword>
<accession>Q3A4W8</accession>
<evidence type="ECO:0000256" key="1">
    <source>
        <dbReference type="SAM" id="Phobius"/>
    </source>
</evidence>
<protein>
    <recommendedName>
        <fullName evidence="4">DUF4824 family protein</fullName>
    </recommendedName>
</protein>
<keyword evidence="1" id="KW-1133">Transmembrane helix</keyword>
<gene>
    <name evidence="2" type="ordered locus">Pcar_1340</name>
</gene>
<dbReference type="RefSeq" id="WP_011341065.1">
    <property type="nucleotide sequence ID" value="NC_007498.2"/>
</dbReference>
<sequence>MKRRYLYVALGLLISVNVVVLVGVAHNRRGAPEAVLTLSERELPLAWNFRSKENTGVSLRLNVNHDADHWEWFDEDKLAELGFDTEPYMEVEDKHIRRALPKKAYVVLEYDGVAWQQYRQRQREKIESLALQVAQGKLKAEAAERQKKEKLFQLTVASRLFAIDAGLDPRALRERYSDRGRYIIVAAQVRMQVDWRPKTKDNRRRRHLSGRVQQILVEQLHVPRPLYSDLQDLAEGSRIRPGYTYYNPKSPARVRYQVQVAFGQRLEPWILAIDKVAGDEVEPSNNNGVI</sequence>
<evidence type="ECO:0000313" key="3">
    <source>
        <dbReference type="Proteomes" id="UP000002534"/>
    </source>
</evidence>
<keyword evidence="3" id="KW-1185">Reference proteome</keyword>
<evidence type="ECO:0000313" key="2">
    <source>
        <dbReference type="EMBL" id="ABA88589.1"/>
    </source>
</evidence>
<dbReference type="eggNOG" id="ENOG503269T">
    <property type="taxonomic scope" value="Bacteria"/>
</dbReference>
<dbReference type="Pfam" id="PF16106">
    <property type="entry name" value="DUF4824"/>
    <property type="match status" value="1"/>
</dbReference>
<dbReference type="EMBL" id="CP000142">
    <property type="protein sequence ID" value="ABA88589.1"/>
    <property type="molecule type" value="Genomic_DNA"/>
</dbReference>
<dbReference type="AlphaFoldDB" id="Q3A4W8"/>
<dbReference type="OrthoDB" id="8557961at2"/>
<feature type="transmembrane region" description="Helical" evidence="1">
    <location>
        <begin position="5"/>
        <end position="25"/>
    </location>
</feature>